<dbReference type="AlphaFoldDB" id="A0A1U7NK80"/>
<evidence type="ECO:0000313" key="6">
    <source>
        <dbReference type="EMBL" id="OLU44484.1"/>
    </source>
</evidence>
<evidence type="ECO:0000259" key="5">
    <source>
        <dbReference type="PROSITE" id="PS50893"/>
    </source>
</evidence>
<comment type="similarity">
    <text evidence="1">Belongs to the ABC transporter superfamily.</text>
</comment>
<keyword evidence="3" id="KW-0547">Nucleotide-binding</keyword>
<organism evidence="6 7">
    <name type="scientific">Dubosiella newyorkensis</name>
    <dbReference type="NCBI Taxonomy" id="1862672"/>
    <lineage>
        <taxon>Bacteria</taxon>
        <taxon>Bacillati</taxon>
        <taxon>Bacillota</taxon>
        <taxon>Erysipelotrichia</taxon>
        <taxon>Erysipelotrichales</taxon>
        <taxon>Erysipelotrichaceae</taxon>
        <taxon>Dubosiella</taxon>
    </lineage>
</organism>
<keyword evidence="4 6" id="KW-0067">ATP-binding</keyword>
<gene>
    <name evidence="6" type="ORF">BO225_10410</name>
</gene>
<dbReference type="PANTHER" id="PTHR43335">
    <property type="entry name" value="ABC TRANSPORTER, ATP-BINDING PROTEIN"/>
    <property type="match status" value="1"/>
</dbReference>
<accession>A0A1U7NK80</accession>
<dbReference type="InterPro" id="IPR027417">
    <property type="entry name" value="P-loop_NTPase"/>
</dbReference>
<keyword evidence="7" id="KW-1185">Reference proteome</keyword>
<dbReference type="GO" id="GO:0016887">
    <property type="term" value="F:ATP hydrolysis activity"/>
    <property type="evidence" value="ECO:0007669"/>
    <property type="project" value="InterPro"/>
</dbReference>
<evidence type="ECO:0000256" key="2">
    <source>
        <dbReference type="ARBA" id="ARBA00022448"/>
    </source>
</evidence>
<reference evidence="6 7" key="1">
    <citation type="submission" date="2016-11" db="EMBL/GenBank/DDBJ databases">
        <title>Description of two novel members of the family Erysipelotrichaceae: Ileibacterium lipovorans gen. nov., sp. nov. and Dubosiella newyorkensis, gen. nov., sp. nov.</title>
        <authorList>
            <person name="Cox L.M."/>
            <person name="Sohn J."/>
            <person name="Tyrrell K.L."/>
            <person name="Citron D.M."/>
            <person name="Lawson P.A."/>
            <person name="Patel N.B."/>
            <person name="Iizumi T."/>
            <person name="Perez-Perez G.I."/>
            <person name="Goldstein E.J."/>
            <person name="Blaser M.J."/>
        </authorList>
    </citation>
    <scope>NUCLEOTIDE SEQUENCE [LARGE SCALE GENOMIC DNA]</scope>
    <source>
        <strain evidence="6 7">NYU-BL-A4</strain>
    </source>
</reference>
<dbReference type="PROSITE" id="PS00211">
    <property type="entry name" value="ABC_TRANSPORTER_1"/>
    <property type="match status" value="1"/>
</dbReference>
<evidence type="ECO:0000256" key="4">
    <source>
        <dbReference type="ARBA" id="ARBA00022840"/>
    </source>
</evidence>
<dbReference type="STRING" id="1862672.BO225_10410"/>
<dbReference type="GeneID" id="78276350"/>
<dbReference type="InterPro" id="IPR003439">
    <property type="entry name" value="ABC_transporter-like_ATP-bd"/>
</dbReference>
<name>A0A1U7NK80_9FIRM</name>
<dbReference type="Gene3D" id="3.40.50.300">
    <property type="entry name" value="P-loop containing nucleotide triphosphate hydrolases"/>
    <property type="match status" value="1"/>
</dbReference>
<keyword evidence="2" id="KW-0813">Transport</keyword>
<feature type="domain" description="ABC transporter" evidence="5">
    <location>
        <begin position="5"/>
        <end position="234"/>
    </location>
</feature>
<dbReference type="SUPFAM" id="SSF52540">
    <property type="entry name" value="P-loop containing nucleoside triphosphate hydrolases"/>
    <property type="match status" value="1"/>
</dbReference>
<dbReference type="EMBL" id="MPKA01000106">
    <property type="protein sequence ID" value="OLU44484.1"/>
    <property type="molecule type" value="Genomic_DNA"/>
</dbReference>
<evidence type="ECO:0000256" key="1">
    <source>
        <dbReference type="ARBA" id="ARBA00005417"/>
    </source>
</evidence>
<evidence type="ECO:0000313" key="7">
    <source>
        <dbReference type="Proteomes" id="UP000186705"/>
    </source>
</evidence>
<protein>
    <submittedName>
        <fullName evidence="6">Bacitracin ABC transporter ATP-binding protein</fullName>
    </submittedName>
</protein>
<dbReference type="PROSITE" id="PS50893">
    <property type="entry name" value="ABC_TRANSPORTER_2"/>
    <property type="match status" value="1"/>
</dbReference>
<dbReference type="Pfam" id="PF00005">
    <property type="entry name" value="ABC_tran"/>
    <property type="match status" value="1"/>
</dbReference>
<dbReference type="RefSeq" id="WP_076342181.1">
    <property type="nucleotide sequence ID" value="NZ_JBGNFS010000003.1"/>
</dbReference>
<dbReference type="Proteomes" id="UP000186705">
    <property type="component" value="Unassembled WGS sequence"/>
</dbReference>
<dbReference type="InterPro" id="IPR017871">
    <property type="entry name" value="ABC_transporter-like_CS"/>
</dbReference>
<dbReference type="SMART" id="SM00382">
    <property type="entry name" value="AAA"/>
    <property type="match status" value="1"/>
</dbReference>
<dbReference type="InterPro" id="IPR003593">
    <property type="entry name" value="AAA+_ATPase"/>
</dbReference>
<dbReference type="OrthoDB" id="9804819at2"/>
<evidence type="ECO:0000256" key="3">
    <source>
        <dbReference type="ARBA" id="ARBA00022741"/>
    </source>
</evidence>
<sequence>MEYVLKINGLTKSYKNFQALNGLSLHIPKGSIYGFIGKNGAGKTTLIRLICGLQQPDEGEYTLYENLNHDPSIIESRRRMGAIIETPSIYLDLSAKENLIQQAKILGLPSLDGLEEILRFVGLNDTGKKKAKHFSLGMRQRLGIAIALVGRPDFIVLDEPINGLDPQGIVEIRELILKLNKEQQITVLISSHFLDELSKLATHYGFIERGRIIKEISAKELELACRSYIRIEVTNIHTLSRLLDSKHLEYSILSKTTADIYSKINISELILMLKKENCEVLSLQEKEESLESYYISLLGGKDHA</sequence>
<dbReference type="GO" id="GO:0005524">
    <property type="term" value="F:ATP binding"/>
    <property type="evidence" value="ECO:0007669"/>
    <property type="project" value="UniProtKB-KW"/>
</dbReference>
<comment type="caution">
    <text evidence="6">The sequence shown here is derived from an EMBL/GenBank/DDBJ whole genome shotgun (WGS) entry which is preliminary data.</text>
</comment>
<proteinExistence type="inferred from homology"/>
<dbReference type="PANTHER" id="PTHR43335:SF8">
    <property type="entry name" value="ABC TRANSPORTER, ATP-BINDING PROTEIN"/>
    <property type="match status" value="1"/>
</dbReference>